<accession>A0A1I6FYP8</accession>
<protein>
    <submittedName>
        <fullName evidence="2">Uncharacterized protein</fullName>
    </submittedName>
</protein>
<dbReference type="RefSeq" id="WP_092981028.1">
    <property type="nucleotide sequence ID" value="NZ_FOYQ01000001.1"/>
</dbReference>
<reference evidence="2 3" key="1">
    <citation type="submission" date="2016-10" db="EMBL/GenBank/DDBJ databases">
        <authorList>
            <person name="de Groot N.N."/>
        </authorList>
    </citation>
    <scope>NUCLEOTIDE SEQUENCE [LARGE SCALE GENOMIC DNA]</scope>
    <source>
        <strain evidence="2 3">DSM 21019</strain>
    </source>
</reference>
<gene>
    <name evidence="2" type="ORF">SAMN04490243_0927</name>
</gene>
<keyword evidence="3" id="KW-1185">Reference proteome</keyword>
<proteinExistence type="predicted"/>
<dbReference type="EMBL" id="FOYQ01000001">
    <property type="protein sequence ID" value="SFR35036.1"/>
    <property type="molecule type" value="Genomic_DNA"/>
</dbReference>
<keyword evidence="1" id="KW-0732">Signal</keyword>
<dbReference type="Proteomes" id="UP000199534">
    <property type="component" value="Unassembled WGS sequence"/>
</dbReference>
<evidence type="ECO:0000313" key="3">
    <source>
        <dbReference type="Proteomes" id="UP000199534"/>
    </source>
</evidence>
<name>A0A1I6FYP8_9FLAO</name>
<dbReference type="STRING" id="400055.SAMN04490243_0927"/>
<dbReference type="AlphaFoldDB" id="A0A1I6FYP8"/>
<organism evidence="2 3">
    <name type="scientific">Robiginitalea myxolifaciens</name>
    <dbReference type="NCBI Taxonomy" id="400055"/>
    <lineage>
        <taxon>Bacteria</taxon>
        <taxon>Pseudomonadati</taxon>
        <taxon>Bacteroidota</taxon>
        <taxon>Flavobacteriia</taxon>
        <taxon>Flavobacteriales</taxon>
        <taxon>Flavobacteriaceae</taxon>
        <taxon>Robiginitalea</taxon>
    </lineage>
</organism>
<sequence>MKKRHAFWNFILLLSVALCILAFAAHSRNWKKVEDGKLQVLSGFYYLDVPLTEVYELGWQEKVPYLHRSHGFSAGDWEKGVYRDSLRPDVKSYVLVDDWNQGKIHLSWGDSLQLFLNFRDSLETRAFYEELQQKISLQSNE</sequence>
<feature type="chain" id="PRO_5011550393" evidence="1">
    <location>
        <begin position="25"/>
        <end position="141"/>
    </location>
</feature>
<evidence type="ECO:0000313" key="2">
    <source>
        <dbReference type="EMBL" id="SFR35036.1"/>
    </source>
</evidence>
<evidence type="ECO:0000256" key="1">
    <source>
        <dbReference type="SAM" id="SignalP"/>
    </source>
</evidence>
<dbReference type="OrthoDB" id="1441845at2"/>
<feature type="signal peptide" evidence="1">
    <location>
        <begin position="1"/>
        <end position="24"/>
    </location>
</feature>